<name>A0A9Q3EZN5_9BASI</name>
<proteinExistence type="predicted"/>
<accession>A0A9Q3EZN5</accession>
<comment type="caution">
    <text evidence="1">The sequence shown here is derived from an EMBL/GenBank/DDBJ whole genome shotgun (WGS) entry which is preliminary data.</text>
</comment>
<sequence>MIAKRLLLDQSKMSSNQSIQSIHQLPSVSKLEIYLSKLTSLAQSISSLRSQQFPNLIQQVHLSLYDSNFILSSKKSPQIQWQENSKSINDNLKSIRNQLAQAQEALLYIKISSKLDSQLSNDQRSAAFTEIQQSISKKFKDKNETKNLSNDLLISRSSLENQEFIDQILNSKPQSQKKKLIFESLIPKSKFSLEDCINKLNHDHRSIILKLHSEKEIIVLNVMRVLLILRPEMPEDSNSNGPFIERVICFSLNEPKKKFYQQSSFALIRSINSCINHNIDLSYRYPSGNSNCFLICSLLVSYKNFFQSKPIESIKTNIKGESLQA</sequence>
<dbReference type="Proteomes" id="UP000765509">
    <property type="component" value="Unassembled WGS sequence"/>
</dbReference>
<gene>
    <name evidence="1" type="ORF">O181_069859</name>
</gene>
<dbReference type="EMBL" id="AVOT02035753">
    <property type="protein sequence ID" value="MBW0530144.1"/>
    <property type="molecule type" value="Genomic_DNA"/>
</dbReference>
<organism evidence="1 2">
    <name type="scientific">Austropuccinia psidii MF-1</name>
    <dbReference type="NCBI Taxonomy" id="1389203"/>
    <lineage>
        <taxon>Eukaryota</taxon>
        <taxon>Fungi</taxon>
        <taxon>Dikarya</taxon>
        <taxon>Basidiomycota</taxon>
        <taxon>Pucciniomycotina</taxon>
        <taxon>Pucciniomycetes</taxon>
        <taxon>Pucciniales</taxon>
        <taxon>Sphaerophragmiaceae</taxon>
        <taxon>Austropuccinia</taxon>
    </lineage>
</organism>
<evidence type="ECO:0000313" key="1">
    <source>
        <dbReference type="EMBL" id="MBW0530144.1"/>
    </source>
</evidence>
<keyword evidence="2" id="KW-1185">Reference proteome</keyword>
<reference evidence="1" key="1">
    <citation type="submission" date="2021-03" db="EMBL/GenBank/DDBJ databases">
        <title>Draft genome sequence of rust myrtle Austropuccinia psidii MF-1, a brazilian biotype.</title>
        <authorList>
            <person name="Quecine M.C."/>
            <person name="Pachon D.M.R."/>
            <person name="Bonatelli M.L."/>
            <person name="Correr F.H."/>
            <person name="Franceschini L.M."/>
            <person name="Leite T.F."/>
            <person name="Margarido G.R.A."/>
            <person name="Almeida C.A."/>
            <person name="Ferrarezi J.A."/>
            <person name="Labate C.A."/>
        </authorList>
    </citation>
    <scope>NUCLEOTIDE SEQUENCE</scope>
    <source>
        <strain evidence="1">MF-1</strain>
    </source>
</reference>
<dbReference type="AlphaFoldDB" id="A0A9Q3EZN5"/>
<dbReference type="OrthoDB" id="2500136at2759"/>
<evidence type="ECO:0000313" key="2">
    <source>
        <dbReference type="Proteomes" id="UP000765509"/>
    </source>
</evidence>
<protein>
    <submittedName>
        <fullName evidence="1">Uncharacterized protein</fullName>
    </submittedName>
</protein>